<evidence type="ECO:0000256" key="2">
    <source>
        <dbReference type="ARBA" id="ARBA00022703"/>
    </source>
</evidence>
<evidence type="ECO:0000313" key="6">
    <source>
        <dbReference type="EMBL" id="CAD7252996.1"/>
    </source>
</evidence>
<name>A0A7R9AFA8_9CRUS</name>
<dbReference type="PANTHER" id="PTHR48169">
    <property type="entry name" value="DED DOMAIN-CONTAINING PROTEIN"/>
    <property type="match status" value="1"/>
</dbReference>
<dbReference type="GO" id="GO:0043067">
    <property type="term" value="P:regulation of programmed cell death"/>
    <property type="evidence" value="ECO:0007669"/>
    <property type="project" value="UniProtKB-ARBA"/>
</dbReference>
<dbReference type="InterPro" id="IPR029030">
    <property type="entry name" value="Caspase-like_dom_sf"/>
</dbReference>
<sequence>MAHGNLNNDQTWFLRTKDGKFYVKDLLELFNPKNCPSLSNKPKLFIVQACEGEKEDEGHLHRDGLELDGPGDHYYIPTYADFLLAKASVQGYTAYRTLPVPGYPKLGGSQYIRTLCDVLEKEHKKEDLLGMLTLVGDRVADYGNNGCKKQMPSFISTLRRRIYFNV</sequence>
<dbReference type="GO" id="GO:0005737">
    <property type="term" value="C:cytoplasm"/>
    <property type="evidence" value="ECO:0007669"/>
    <property type="project" value="UniProtKB-ARBA"/>
</dbReference>
<dbReference type="InterPro" id="IPR015917">
    <property type="entry name" value="Pept_C14A"/>
</dbReference>
<organism evidence="6">
    <name type="scientific">Darwinula stevensoni</name>
    <dbReference type="NCBI Taxonomy" id="69355"/>
    <lineage>
        <taxon>Eukaryota</taxon>
        <taxon>Metazoa</taxon>
        <taxon>Ecdysozoa</taxon>
        <taxon>Arthropoda</taxon>
        <taxon>Crustacea</taxon>
        <taxon>Oligostraca</taxon>
        <taxon>Ostracoda</taxon>
        <taxon>Podocopa</taxon>
        <taxon>Podocopida</taxon>
        <taxon>Darwinulocopina</taxon>
        <taxon>Darwinuloidea</taxon>
        <taxon>Darwinulidae</taxon>
        <taxon>Darwinula</taxon>
    </lineage>
</organism>
<dbReference type="GO" id="GO:0006915">
    <property type="term" value="P:apoptotic process"/>
    <property type="evidence" value="ECO:0007669"/>
    <property type="project" value="UniProtKB-KW"/>
</dbReference>
<dbReference type="InterPro" id="IPR001309">
    <property type="entry name" value="Pept_C14_p20"/>
</dbReference>
<dbReference type="OrthoDB" id="6116485at2759"/>
<dbReference type="Gene3D" id="3.40.50.1460">
    <property type="match status" value="1"/>
</dbReference>
<dbReference type="GO" id="GO:0004197">
    <property type="term" value="F:cysteine-type endopeptidase activity"/>
    <property type="evidence" value="ECO:0007669"/>
    <property type="project" value="InterPro"/>
</dbReference>
<comment type="similarity">
    <text evidence="1 3">Belongs to the peptidase C14A family.</text>
</comment>
<feature type="domain" description="Caspase family p10" evidence="4">
    <location>
        <begin position="72"/>
        <end position="164"/>
    </location>
</feature>
<protein>
    <submittedName>
        <fullName evidence="6">Uncharacterized protein</fullName>
    </submittedName>
</protein>
<keyword evidence="7" id="KW-1185">Reference proteome</keyword>
<dbReference type="AlphaFoldDB" id="A0A7R9AFA8"/>
<gene>
    <name evidence="6" type="ORF">DSTB1V02_LOCUS12747</name>
</gene>
<dbReference type="SMART" id="SM00115">
    <property type="entry name" value="CASc"/>
    <property type="match status" value="1"/>
</dbReference>
<dbReference type="Pfam" id="PF00656">
    <property type="entry name" value="Peptidase_C14"/>
    <property type="match status" value="1"/>
</dbReference>
<dbReference type="GO" id="GO:0006508">
    <property type="term" value="P:proteolysis"/>
    <property type="evidence" value="ECO:0007669"/>
    <property type="project" value="InterPro"/>
</dbReference>
<dbReference type="PRINTS" id="PR00376">
    <property type="entry name" value="IL1BCENZYME"/>
</dbReference>
<accession>A0A7R9AFA8</accession>
<dbReference type="Proteomes" id="UP000677054">
    <property type="component" value="Unassembled WGS sequence"/>
</dbReference>
<dbReference type="EMBL" id="CAJPEV010005143">
    <property type="protein sequence ID" value="CAG0902804.1"/>
    <property type="molecule type" value="Genomic_DNA"/>
</dbReference>
<evidence type="ECO:0000259" key="5">
    <source>
        <dbReference type="PROSITE" id="PS50208"/>
    </source>
</evidence>
<dbReference type="InterPro" id="IPR002138">
    <property type="entry name" value="Pept_C14_p10"/>
</dbReference>
<reference evidence="6" key="1">
    <citation type="submission" date="2020-11" db="EMBL/GenBank/DDBJ databases">
        <authorList>
            <person name="Tran Van P."/>
        </authorList>
    </citation>
    <scope>NUCLEOTIDE SEQUENCE</scope>
</reference>
<evidence type="ECO:0000259" key="4">
    <source>
        <dbReference type="PROSITE" id="PS50207"/>
    </source>
</evidence>
<dbReference type="SUPFAM" id="SSF52129">
    <property type="entry name" value="Caspase-like"/>
    <property type="match status" value="1"/>
</dbReference>
<dbReference type="PROSITE" id="PS50207">
    <property type="entry name" value="CASPASE_P10"/>
    <property type="match status" value="1"/>
</dbReference>
<feature type="domain" description="Caspase family p20" evidence="5">
    <location>
        <begin position="1"/>
        <end position="54"/>
    </location>
</feature>
<dbReference type="InterPro" id="IPR011600">
    <property type="entry name" value="Pept_C14_caspase"/>
</dbReference>
<keyword evidence="2" id="KW-0053">Apoptosis</keyword>
<evidence type="ECO:0000256" key="3">
    <source>
        <dbReference type="RuleBase" id="RU003971"/>
    </source>
</evidence>
<dbReference type="PANTHER" id="PTHR48169:SF7">
    <property type="entry name" value="CASPASE 10"/>
    <property type="match status" value="1"/>
</dbReference>
<dbReference type="EMBL" id="LR904660">
    <property type="protein sequence ID" value="CAD7252996.1"/>
    <property type="molecule type" value="Genomic_DNA"/>
</dbReference>
<evidence type="ECO:0000256" key="1">
    <source>
        <dbReference type="ARBA" id="ARBA00010134"/>
    </source>
</evidence>
<dbReference type="PROSITE" id="PS50208">
    <property type="entry name" value="CASPASE_P20"/>
    <property type="match status" value="1"/>
</dbReference>
<evidence type="ECO:0000313" key="7">
    <source>
        <dbReference type="Proteomes" id="UP000677054"/>
    </source>
</evidence>
<proteinExistence type="inferred from homology"/>
<dbReference type="GO" id="GO:0051604">
    <property type="term" value="P:protein maturation"/>
    <property type="evidence" value="ECO:0007669"/>
    <property type="project" value="UniProtKB-ARBA"/>
</dbReference>